<dbReference type="InterPro" id="IPR027417">
    <property type="entry name" value="P-loop_NTPase"/>
</dbReference>
<dbReference type="SUPFAM" id="SSF50465">
    <property type="entry name" value="EF-Tu/eEF-1alpha/eIF2-gamma C-terminal domain"/>
    <property type="match status" value="1"/>
</dbReference>
<keyword evidence="6" id="KW-0648">Protein biosynthesis</keyword>
<dbReference type="NCBIfam" id="NF009373">
    <property type="entry name" value="PRK12736.1"/>
    <property type="match status" value="1"/>
</dbReference>
<evidence type="ECO:0000259" key="10">
    <source>
        <dbReference type="PROSITE" id="PS51722"/>
    </source>
</evidence>
<evidence type="ECO:0000256" key="6">
    <source>
        <dbReference type="ARBA" id="ARBA00022917"/>
    </source>
</evidence>
<dbReference type="InterPro" id="IPR033720">
    <property type="entry name" value="EFTU_2"/>
</dbReference>
<evidence type="ECO:0000256" key="8">
    <source>
        <dbReference type="RuleBase" id="RU004061"/>
    </source>
</evidence>
<dbReference type="InterPro" id="IPR009000">
    <property type="entry name" value="Transl_B-barrel_sf"/>
</dbReference>
<dbReference type="InterPro" id="IPR000795">
    <property type="entry name" value="T_Tr_GTP-bd_dom"/>
</dbReference>
<dbReference type="SUPFAM" id="SSF52540">
    <property type="entry name" value="P-loop containing nucleoside triphosphate hydrolases"/>
    <property type="match status" value="1"/>
</dbReference>
<evidence type="ECO:0000313" key="12">
    <source>
        <dbReference type="Proteomes" id="UP000288805"/>
    </source>
</evidence>
<accession>A0A438D1T2</accession>
<sequence length="557" mass="60875">MASIVGAPSTPSKSLFTSPSLSNPKPTSFFHKTQTLATKSNPPFASSFTNASSIFRYSVLSSPSTGASPFRRRSLTVRAARGKFERKKPHVNIGTIGHVDHGKTTLTAALTMALASMGNSAPKKYDEIDAAPEERARGITINTATVEYETESRHYAHVDCPGHADYVKNMITGAAQMDGAILVVSGADGPMPQTKEHILLAKQVGVPNMVVFLNKQDQVDDEELLQLVELEVRELLASYEFPGDDIPIVSGSALLALEALMANPSIKRGENEWVDKIYELMDAVDSYIPIPQRQTDLPFLLAVEDVFSITGRGTVATGRVERGTIKVGETVDLVGLRETRATTVTGVEMFQKILDEALAGDNVGILLREGGGWEAFALFAGYRPQFYMRTTDVTGKVAQIMNDKDEESKMVMPGDRVKMVVELIMPVACEQGMRFAIREGGRLWIGESVLGAIYVEAPLNQVDAFKAVRAPLGPKRTISTRLGAGRYKWYQSRSPTPVWGFVWPRKGCLSIWPRNPMRHNEDVVSAWGGVCNVSHRIGESVLGAIYVEAPLNQVDAF</sequence>
<comment type="function">
    <text evidence="1">This protein promotes the GTP-dependent binding of aminoacyl-tRNA to the A-site of ribosomes during protein biosynthesis.</text>
</comment>
<dbReference type="FunFam" id="2.40.30.10:FF:000001">
    <property type="entry name" value="Elongation factor Tu"/>
    <property type="match status" value="1"/>
</dbReference>
<comment type="caution">
    <text evidence="11">The sequence shown here is derived from an EMBL/GenBank/DDBJ whole genome shotgun (WGS) entry which is preliminary data.</text>
</comment>
<evidence type="ECO:0000256" key="4">
    <source>
        <dbReference type="ARBA" id="ARBA00022741"/>
    </source>
</evidence>
<dbReference type="CDD" id="cd01884">
    <property type="entry name" value="EF_Tu"/>
    <property type="match status" value="1"/>
</dbReference>
<dbReference type="PROSITE" id="PS51722">
    <property type="entry name" value="G_TR_2"/>
    <property type="match status" value="1"/>
</dbReference>
<gene>
    <name evidence="11" type="primary">TUFB1_2</name>
    <name evidence="11" type="ORF">CK203_112676</name>
</gene>
<dbReference type="NCBIfam" id="NF009372">
    <property type="entry name" value="PRK12735.1"/>
    <property type="match status" value="1"/>
</dbReference>
<dbReference type="NCBIfam" id="TIGR00485">
    <property type="entry name" value="EF-Tu"/>
    <property type="match status" value="1"/>
</dbReference>
<dbReference type="InterPro" id="IPR005225">
    <property type="entry name" value="Small_GTP-bd"/>
</dbReference>
<reference evidence="11 12" key="1">
    <citation type="journal article" date="2018" name="PLoS Genet.">
        <title>Population sequencing reveals clonal diversity and ancestral inbreeding in the grapevine cultivar Chardonnay.</title>
        <authorList>
            <person name="Roach M.J."/>
            <person name="Johnson D.L."/>
            <person name="Bohlmann J."/>
            <person name="van Vuuren H.J."/>
            <person name="Jones S.J."/>
            <person name="Pretorius I.S."/>
            <person name="Schmidt S.A."/>
            <person name="Borneman A.R."/>
        </authorList>
    </citation>
    <scope>NUCLEOTIDE SEQUENCE [LARGE SCALE GENOMIC DNA]</scope>
    <source>
        <strain evidence="12">cv. Chardonnay</strain>
        <tissue evidence="11">Leaf</tissue>
    </source>
</reference>
<evidence type="ECO:0000256" key="3">
    <source>
        <dbReference type="ARBA" id="ARBA00007249"/>
    </source>
</evidence>
<dbReference type="Gene3D" id="2.40.30.10">
    <property type="entry name" value="Translation factors"/>
    <property type="match status" value="2"/>
</dbReference>
<dbReference type="GO" id="GO:0005525">
    <property type="term" value="F:GTP binding"/>
    <property type="evidence" value="ECO:0007669"/>
    <property type="project" value="UniProtKB-KW"/>
</dbReference>
<comment type="subcellular location">
    <subcellularLocation>
        <location evidence="2">Plastid</location>
    </subcellularLocation>
</comment>
<dbReference type="PROSITE" id="PS00301">
    <property type="entry name" value="G_TR_1"/>
    <property type="match status" value="1"/>
</dbReference>
<name>A0A438D1T2_VITVI</name>
<dbReference type="InterPro" id="IPR009001">
    <property type="entry name" value="Transl_elong_EF1A/Init_IF2_C"/>
</dbReference>
<keyword evidence="4" id="KW-0547">Nucleotide-binding</keyword>
<dbReference type="InterPro" id="IPR041709">
    <property type="entry name" value="EF-Tu_GTP-bd"/>
</dbReference>
<dbReference type="InterPro" id="IPR004160">
    <property type="entry name" value="Transl_elong_EFTu/EF1A_C"/>
</dbReference>
<dbReference type="PANTHER" id="PTHR43721">
    <property type="entry name" value="ELONGATION FACTOR TU-RELATED"/>
    <property type="match status" value="1"/>
</dbReference>
<evidence type="ECO:0000256" key="9">
    <source>
        <dbReference type="SAM" id="MobiDB-lite"/>
    </source>
</evidence>
<dbReference type="Pfam" id="PF00009">
    <property type="entry name" value="GTP_EFTU"/>
    <property type="match status" value="1"/>
</dbReference>
<protein>
    <recommendedName>
        <fullName evidence="8">Elongation factor Tu</fullName>
    </recommendedName>
</protein>
<comment type="similarity">
    <text evidence="3">Belongs to the TRAFAC class translation factor GTPase superfamily. Classic translation factor GTPase family. EF-Tu/EF-1A subfamily.</text>
</comment>
<keyword evidence="5 11" id="KW-0251">Elongation factor</keyword>
<proteinExistence type="inferred from homology"/>
<dbReference type="AlphaFoldDB" id="A0A438D1T2"/>
<dbReference type="FunFam" id="3.40.50.300:FF:000003">
    <property type="entry name" value="Elongation factor Tu"/>
    <property type="match status" value="1"/>
</dbReference>
<dbReference type="InterPro" id="IPR050055">
    <property type="entry name" value="EF-Tu_GTPase"/>
</dbReference>
<dbReference type="NCBIfam" id="TIGR00231">
    <property type="entry name" value="small_GTP"/>
    <property type="match status" value="1"/>
</dbReference>
<evidence type="ECO:0000256" key="7">
    <source>
        <dbReference type="ARBA" id="ARBA00023134"/>
    </source>
</evidence>
<evidence type="ECO:0000256" key="5">
    <source>
        <dbReference type="ARBA" id="ARBA00022768"/>
    </source>
</evidence>
<dbReference type="Proteomes" id="UP000288805">
    <property type="component" value="Unassembled WGS sequence"/>
</dbReference>
<evidence type="ECO:0000256" key="2">
    <source>
        <dbReference type="ARBA" id="ARBA00004474"/>
    </source>
</evidence>
<feature type="region of interest" description="Disordered" evidence="9">
    <location>
        <begin position="1"/>
        <end position="22"/>
    </location>
</feature>
<dbReference type="FunFam" id="2.40.30.10:FF:000046">
    <property type="entry name" value="Elongation factor Tu"/>
    <property type="match status" value="1"/>
</dbReference>
<dbReference type="CDD" id="cd03697">
    <property type="entry name" value="EFTU_II"/>
    <property type="match status" value="1"/>
</dbReference>
<dbReference type="Pfam" id="PF03143">
    <property type="entry name" value="GTP_EFTU_D3"/>
    <property type="match status" value="1"/>
</dbReference>
<dbReference type="InterPro" id="IPR004541">
    <property type="entry name" value="Transl_elong_EFTu/EF1A_bac/org"/>
</dbReference>
<dbReference type="Gene3D" id="3.40.50.300">
    <property type="entry name" value="P-loop containing nucleotide triphosphate hydrolases"/>
    <property type="match status" value="1"/>
</dbReference>
<feature type="domain" description="Tr-type G" evidence="10">
    <location>
        <begin position="88"/>
        <end position="292"/>
    </location>
</feature>
<dbReference type="PANTHER" id="PTHR43721:SF35">
    <property type="entry name" value="ELONGATION FACTOR TU, CHLOROPLASTIC"/>
    <property type="match status" value="1"/>
</dbReference>
<evidence type="ECO:0000256" key="1">
    <source>
        <dbReference type="ARBA" id="ARBA00003982"/>
    </source>
</evidence>
<dbReference type="NCBIfam" id="NF000766">
    <property type="entry name" value="PRK00049.1"/>
    <property type="match status" value="1"/>
</dbReference>
<dbReference type="GO" id="GO:0009507">
    <property type="term" value="C:chloroplast"/>
    <property type="evidence" value="ECO:0007669"/>
    <property type="project" value="UniProtKB-ARBA"/>
</dbReference>
<organism evidence="11 12">
    <name type="scientific">Vitis vinifera</name>
    <name type="common">Grape</name>
    <dbReference type="NCBI Taxonomy" id="29760"/>
    <lineage>
        <taxon>Eukaryota</taxon>
        <taxon>Viridiplantae</taxon>
        <taxon>Streptophyta</taxon>
        <taxon>Embryophyta</taxon>
        <taxon>Tracheophyta</taxon>
        <taxon>Spermatophyta</taxon>
        <taxon>Magnoliopsida</taxon>
        <taxon>eudicotyledons</taxon>
        <taxon>Gunneridae</taxon>
        <taxon>Pentapetalae</taxon>
        <taxon>rosids</taxon>
        <taxon>Vitales</taxon>
        <taxon>Vitaceae</taxon>
        <taxon>Viteae</taxon>
        <taxon>Vitis</taxon>
    </lineage>
</organism>
<dbReference type="GO" id="GO:0003924">
    <property type="term" value="F:GTPase activity"/>
    <property type="evidence" value="ECO:0007669"/>
    <property type="project" value="InterPro"/>
</dbReference>
<dbReference type="InterPro" id="IPR031157">
    <property type="entry name" value="G_TR_CS"/>
</dbReference>
<feature type="compositionally biased region" description="Polar residues" evidence="9">
    <location>
        <begin position="9"/>
        <end position="22"/>
    </location>
</feature>
<dbReference type="SUPFAM" id="SSF50447">
    <property type="entry name" value="Translation proteins"/>
    <property type="match status" value="1"/>
</dbReference>
<dbReference type="GO" id="GO:0003746">
    <property type="term" value="F:translation elongation factor activity"/>
    <property type="evidence" value="ECO:0007669"/>
    <property type="project" value="UniProtKB-KW"/>
</dbReference>
<dbReference type="EMBL" id="QGNW01001842">
    <property type="protein sequence ID" value="RVW29423.1"/>
    <property type="molecule type" value="Genomic_DNA"/>
</dbReference>
<keyword evidence="7" id="KW-0342">GTP-binding</keyword>
<dbReference type="PRINTS" id="PR00315">
    <property type="entry name" value="ELONGATNFCT"/>
</dbReference>
<evidence type="ECO:0000313" key="11">
    <source>
        <dbReference type="EMBL" id="RVW29423.1"/>
    </source>
</evidence>